<organism evidence="5 6">
    <name type="scientific">Chromobacterium sinusclupearum</name>
    <dbReference type="NCBI Taxonomy" id="2077146"/>
    <lineage>
        <taxon>Bacteria</taxon>
        <taxon>Pseudomonadati</taxon>
        <taxon>Pseudomonadota</taxon>
        <taxon>Betaproteobacteria</taxon>
        <taxon>Neisseriales</taxon>
        <taxon>Chromobacteriaceae</taxon>
        <taxon>Chromobacterium</taxon>
    </lineage>
</organism>
<comment type="similarity">
    <text evidence="3">Belongs to the acetyltransferase family. RimJ subfamily.</text>
</comment>
<comment type="caution">
    <text evidence="5">The sequence shown here is derived from an EMBL/GenBank/DDBJ whole genome shotgun (WGS) entry which is preliminary data.</text>
</comment>
<evidence type="ECO:0000256" key="2">
    <source>
        <dbReference type="ARBA" id="ARBA00023315"/>
    </source>
</evidence>
<dbReference type="Pfam" id="PF13302">
    <property type="entry name" value="Acetyltransf_3"/>
    <property type="match status" value="1"/>
</dbReference>
<gene>
    <name evidence="5" type="ORF">C2134_06520</name>
</gene>
<reference evidence="5 6" key="1">
    <citation type="submission" date="2018-01" db="EMBL/GenBank/DDBJ databases">
        <title>Genomic Sequence of Chromobacterium MWU13-2610 from wild cranberry bogs within the Cape Cod National Seashore.</title>
        <authorList>
            <person name="O'Hara-Hanley K."/>
            <person name="Soby S."/>
            <person name="Harrison A."/>
        </authorList>
    </citation>
    <scope>NUCLEOTIDE SEQUENCE [LARGE SCALE GENOMIC DNA]</scope>
    <source>
        <strain evidence="5 6">MWU13-2610</strain>
    </source>
</reference>
<keyword evidence="6" id="KW-1185">Reference proteome</keyword>
<name>A0A2K4MQT6_9NEIS</name>
<keyword evidence="2" id="KW-0012">Acyltransferase</keyword>
<dbReference type="GO" id="GO:0005737">
    <property type="term" value="C:cytoplasm"/>
    <property type="evidence" value="ECO:0007669"/>
    <property type="project" value="TreeGrafter"/>
</dbReference>
<sequence>MSIRLLPPQAEDAEALLAFELSNRAYFEHWINARPEAYYRLDAVREAIGTAAGEAKADAGYQYLIWRGDEIVGRINLRGVERRYFHKAELGYRIGEAHAGQGIASQALATLRELAFGELGLARLEATVRPANPGSLKVLQRNGFTVFGKAEKSMLLHGQWHDLWHMACRSPHIRFQ</sequence>
<evidence type="ECO:0000256" key="3">
    <source>
        <dbReference type="ARBA" id="ARBA00038502"/>
    </source>
</evidence>
<dbReference type="SUPFAM" id="SSF55729">
    <property type="entry name" value="Acyl-CoA N-acyltransferases (Nat)"/>
    <property type="match status" value="1"/>
</dbReference>
<dbReference type="EMBL" id="PPTF01000020">
    <property type="protein sequence ID" value="POA99418.1"/>
    <property type="molecule type" value="Genomic_DNA"/>
</dbReference>
<dbReference type="InterPro" id="IPR051531">
    <property type="entry name" value="N-acetyltransferase"/>
</dbReference>
<keyword evidence="1 5" id="KW-0808">Transferase</keyword>
<dbReference type="AlphaFoldDB" id="A0A2K4MQT6"/>
<evidence type="ECO:0000259" key="4">
    <source>
        <dbReference type="PROSITE" id="PS51186"/>
    </source>
</evidence>
<dbReference type="Gene3D" id="3.40.630.30">
    <property type="match status" value="1"/>
</dbReference>
<dbReference type="RefSeq" id="WP_103318545.1">
    <property type="nucleotide sequence ID" value="NZ_PPTF01000020.1"/>
</dbReference>
<dbReference type="PANTHER" id="PTHR43792:SF8">
    <property type="entry name" value="[RIBOSOMAL PROTEIN US5]-ALANINE N-ACETYLTRANSFERASE"/>
    <property type="match status" value="1"/>
</dbReference>
<evidence type="ECO:0000313" key="5">
    <source>
        <dbReference type="EMBL" id="POA99418.1"/>
    </source>
</evidence>
<protein>
    <submittedName>
        <fullName evidence="5">N-acetyltransferase</fullName>
    </submittedName>
</protein>
<accession>A0A2K4MQT6</accession>
<feature type="domain" description="N-acetyltransferase" evidence="4">
    <location>
        <begin position="1"/>
        <end position="169"/>
    </location>
</feature>
<proteinExistence type="inferred from homology"/>
<dbReference type="InterPro" id="IPR000182">
    <property type="entry name" value="GNAT_dom"/>
</dbReference>
<dbReference type="Proteomes" id="UP000236416">
    <property type="component" value="Unassembled WGS sequence"/>
</dbReference>
<evidence type="ECO:0000256" key="1">
    <source>
        <dbReference type="ARBA" id="ARBA00022679"/>
    </source>
</evidence>
<dbReference type="InterPro" id="IPR016181">
    <property type="entry name" value="Acyl_CoA_acyltransferase"/>
</dbReference>
<dbReference type="GO" id="GO:0008999">
    <property type="term" value="F:protein-N-terminal-alanine acetyltransferase activity"/>
    <property type="evidence" value="ECO:0007669"/>
    <property type="project" value="TreeGrafter"/>
</dbReference>
<evidence type="ECO:0000313" key="6">
    <source>
        <dbReference type="Proteomes" id="UP000236416"/>
    </source>
</evidence>
<dbReference type="PROSITE" id="PS51186">
    <property type="entry name" value="GNAT"/>
    <property type="match status" value="1"/>
</dbReference>
<dbReference type="PANTHER" id="PTHR43792">
    <property type="entry name" value="GNAT FAMILY, PUTATIVE (AFU_ORTHOLOGUE AFUA_3G00765)-RELATED-RELATED"/>
    <property type="match status" value="1"/>
</dbReference>